<protein>
    <submittedName>
        <fullName evidence="2">Uncharacterized protein</fullName>
    </submittedName>
</protein>
<proteinExistence type="predicted"/>
<organism evidence="2 3">
    <name type="scientific">Batillaria attramentaria</name>
    <dbReference type="NCBI Taxonomy" id="370345"/>
    <lineage>
        <taxon>Eukaryota</taxon>
        <taxon>Metazoa</taxon>
        <taxon>Spiralia</taxon>
        <taxon>Lophotrochozoa</taxon>
        <taxon>Mollusca</taxon>
        <taxon>Gastropoda</taxon>
        <taxon>Caenogastropoda</taxon>
        <taxon>Sorbeoconcha</taxon>
        <taxon>Cerithioidea</taxon>
        <taxon>Batillariidae</taxon>
        <taxon>Batillaria</taxon>
    </lineage>
</organism>
<evidence type="ECO:0000256" key="1">
    <source>
        <dbReference type="SAM" id="MobiDB-lite"/>
    </source>
</evidence>
<gene>
    <name evidence="2" type="ORF">BaRGS_00000372</name>
</gene>
<comment type="caution">
    <text evidence="2">The sequence shown here is derived from an EMBL/GenBank/DDBJ whole genome shotgun (WGS) entry which is preliminary data.</text>
</comment>
<evidence type="ECO:0000313" key="2">
    <source>
        <dbReference type="EMBL" id="KAK7508133.1"/>
    </source>
</evidence>
<evidence type="ECO:0000313" key="3">
    <source>
        <dbReference type="Proteomes" id="UP001519460"/>
    </source>
</evidence>
<keyword evidence="3" id="KW-1185">Reference proteome</keyword>
<dbReference type="EMBL" id="JACVVK020000002">
    <property type="protein sequence ID" value="KAK7508133.1"/>
    <property type="molecule type" value="Genomic_DNA"/>
</dbReference>
<dbReference type="AlphaFoldDB" id="A0ABD0M8J1"/>
<accession>A0ABD0M8J1</accession>
<dbReference type="Proteomes" id="UP001519460">
    <property type="component" value="Unassembled WGS sequence"/>
</dbReference>
<feature type="region of interest" description="Disordered" evidence="1">
    <location>
        <begin position="113"/>
        <end position="141"/>
    </location>
</feature>
<sequence length="141" mass="15803">MTQGIDRATKAANHFIKHRNDPAKQALHFPITQNKHGQGKTKHVNGGRNGPREPSRATSRKTSWRKKPRKLGNIMLFSFWLRVLAVDDQGGNVLYHLPLPCQRTVKVPMFNPRGQSGEAAPGAQVMWARQSHTHRPESDGA</sequence>
<reference evidence="2 3" key="1">
    <citation type="journal article" date="2023" name="Sci. Data">
        <title>Genome assembly of the Korean intertidal mud-creeper Batillaria attramentaria.</title>
        <authorList>
            <person name="Patra A.K."/>
            <person name="Ho P.T."/>
            <person name="Jun S."/>
            <person name="Lee S.J."/>
            <person name="Kim Y."/>
            <person name="Won Y.J."/>
        </authorList>
    </citation>
    <scope>NUCLEOTIDE SEQUENCE [LARGE SCALE GENOMIC DNA]</scope>
    <source>
        <strain evidence="2">Wonlab-2016</strain>
    </source>
</reference>
<feature type="region of interest" description="Disordered" evidence="1">
    <location>
        <begin position="32"/>
        <end position="66"/>
    </location>
</feature>
<name>A0ABD0M8J1_9CAEN</name>